<protein>
    <submittedName>
        <fullName evidence="3">Uncharacterized protein</fullName>
    </submittedName>
</protein>
<evidence type="ECO:0000256" key="2">
    <source>
        <dbReference type="SAM" id="Phobius"/>
    </source>
</evidence>
<evidence type="ECO:0000256" key="1">
    <source>
        <dbReference type="SAM" id="MobiDB-lite"/>
    </source>
</evidence>
<keyword evidence="4" id="KW-1185">Reference proteome</keyword>
<feature type="transmembrane region" description="Helical" evidence="2">
    <location>
        <begin position="49"/>
        <end position="68"/>
    </location>
</feature>
<dbReference type="GeneID" id="24097710"/>
<feature type="region of interest" description="Disordered" evidence="1">
    <location>
        <begin position="1"/>
        <end position="25"/>
    </location>
</feature>
<gene>
    <name evidence="3" type="ORF">FIBRA_04910</name>
</gene>
<dbReference type="AlphaFoldDB" id="J4H378"/>
<reference evidence="3 4" key="1">
    <citation type="journal article" date="2012" name="Appl. Environ. Microbiol.">
        <title>Short-read sequencing for genomic analysis of the brown rot fungus Fibroporia radiculosa.</title>
        <authorList>
            <person name="Tang J.D."/>
            <person name="Perkins A.D."/>
            <person name="Sonstegard T.S."/>
            <person name="Schroeder S.G."/>
            <person name="Burgess S.C."/>
            <person name="Diehl S.V."/>
        </authorList>
    </citation>
    <scope>NUCLEOTIDE SEQUENCE [LARGE SCALE GENOMIC DNA]</scope>
    <source>
        <strain evidence="3 4">TFFH 294</strain>
    </source>
</reference>
<evidence type="ECO:0000313" key="4">
    <source>
        <dbReference type="Proteomes" id="UP000006352"/>
    </source>
</evidence>
<dbReference type="OrthoDB" id="2756422at2759"/>
<organism evidence="3 4">
    <name type="scientific">Fibroporia radiculosa</name>
    <dbReference type="NCBI Taxonomy" id="599839"/>
    <lineage>
        <taxon>Eukaryota</taxon>
        <taxon>Fungi</taxon>
        <taxon>Dikarya</taxon>
        <taxon>Basidiomycota</taxon>
        <taxon>Agaricomycotina</taxon>
        <taxon>Agaricomycetes</taxon>
        <taxon>Polyporales</taxon>
        <taxon>Fibroporiaceae</taxon>
        <taxon>Fibroporia</taxon>
    </lineage>
</organism>
<dbReference type="EMBL" id="HE797093">
    <property type="protein sequence ID" value="CCM02799.1"/>
    <property type="molecule type" value="Genomic_DNA"/>
</dbReference>
<keyword evidence="2" id="KW-1133">Transmembrane helix</keyword>
<proteinExistence type="predicted"/>
<feature type="compositionally biased region" description="Polar residues" evidence="1">
    <location>
        <begin position="124"/>
        <end position="149"/>
    </location>
</feature>
<keyword evidence="2" id="KW-0812">Transmembrane</keyword>
<dbReference type="Proteomes" id="UP000006352">
    <property type="component" value="Unassembled WGS sequence"/>
</dbReference>
<dbReference type="HOGENOM" id="CLU_1390257_0_0_1"/>
<evidence type="ECO:0000313" key="3">
    <source>
        <dbReference type="EMBL" id="CCM02799.1"/>
    </source>
</evidence>
<feature type="region of interest" description="Disordered" evidence="1">
    <location>
        <begin position="83"/>
        <end position="196"/>
    </location>
</feature>
<dbReference type="InParanoid" id="J4H378"/>
<accession>J4H378</accession>
<keyword evidence="2" id="KW-0472">Membrane</keyword>
<dbReference type="RefSeq" id="XP_012182082.1">
    <property type="nucleotide sequence ID" value="XM_012326692.1"/>
</dbReference>
<name>J4H378_9APHY</name>
<sequence>MTAKARRTVNPGLIKGGQQTGLHPQPQVSDIRTLLSSSHSLLAVMRSPIIAFSIVAATVGPTLVAAMSNSPGGNTPMRARVSEVKTNDNSPLPLERRGETPFNLKKASLKNSDILGSLEAPRGSNANPSTDSDSLGDANTVTDMANTAAKNDAETFQGAHVAPSEPTNPNPEGRAGSVLERPQPGSGMNGIKNANA</sequence>